<reference evidence="2 3" key="1">
    <citation type="submission" date="2018-04" db="EMBL/GenBank/DDBJ databases">
        <authorList>
            <person name="Go L.Y."/>
            <person name="Mitchell J.A."/>
        </authorList>
    </citation>
    <scope>NUCLEOTIDE SEQUENCE [LARGE SCALE GENOMIC DNA]</scope>
    <source>
        <strain evidence="2">ULC066bin1</strain>
    </source>
</reference>
<feature type="transmembrane region" description="Helical" evidence="1">
    <location>
        <begin position="65"/>
        <end position="86"/>
    </location>
</feature>
<dbReference type="CDD" id="cd07326">
    <property type="entry name" value="M56_BlaR1_MecR1_like"/>
    <property type="match status" value="1"/>
</dbReference>
<dbReference type="EMBL" id="QBML01000029">
    <property type="protein sequence ID" value="PZO37643.1"/>
    <property type="molecule type" value="Genomic_DNA"/>
</dbReference>
<dbReference type="InterPro" id="IPR052173">
    <property type="entry name" value="Beta-lactam_resp_regulator"/>
</dbReference>
<proteinExistence type="predicted"/>
<dbReference type="AlphaFoldDB" id="A0A2W4VXR3"/>
<evidence type="ECO:0008006" key="4">
    <source>
        <dbReference type="Google" id="ProtNLM"/>
    </source>
</evidence>
<evidence type="ECO:0000256" key="1">
    <source>
        <dbReference type="SAM" id="Phobius"/>
    </source>
</evidence>
<accession>A0A2W4VXR3</accession>
<evidence type="ECO:0000313" key="3">
    <source>
        <dbReference type="Proteomes" id="UP000249467"/>
    </source>
</evidence>
<keyword evidence="1" id="KW-1133">Transmembrane helix</keyword>
<organism evidence="2 3">
    <name type="scientific">Pseudanabaena frigida</name>
    <dbReference type="NCBI Taxonomy" id="945775"/>
    <lineage>
        <taxon>Bacteria</taxon>
        <taxon>Bacillati</taxon>
        <taxon>Cyanobacteriota</taxon>
        <taxon>Cyanophyceae</taxon>
        <taxon>Pseudanabaenales</taxon>
        <taxon>Pseudanabaenaceae</taxon>
        <taxon>Pseudanabaena</taxon>
    </lineage>
</organism>
<reference evidence="2 3" key="2">
    <citation type="submission" date="2018-06" db="EMBL/GenBank/DDBJ databases">
        <title>Metagenomic assembly of (sub)arctic Cyanobacteria and their associated microbiome from non-axenic cultures.</title>
        <authorList>
            <person name="Baurain D."/>
        </authorList>
    </citation>
    <scope>NUCLEOTIDE SEQUENCE [LARGE SCALE GENOMIC DNA]</scope>
    <source>
        <strain evidence="2">ULC066bin1</strain>
    </source>
</reference>
<name>A0A2W4VXR3_9CYAN</name>
<keyword evidence="1" id="KW-0472">Membrane</keyword>
<dbReference type="Proteomes" id="UP000249467">
    <property type="component" value="Unassembled WGS sequence"/>
</dbReference>
<keyword evidence="1" id="KW-0812">Transmembrane</keyword>
<dbReference type="PANTHER" id="PTHR34978">
    <property type="entry name" value="POSSIBLE SENSOR-TRANSDUCER PROTEIN BLAR"/>
    <property type="match status" value="1"/>
</dbReference>
<comment type="caution">
    <text evidence="2">The sequence shown here is derived from an EMBL/GenBank/DDBJ whole genome shotgun (WGS) entry which is preliminary data.</text>
</comment>
<protein>
    <recommendedName>
        <fullName evidence="4">Zn-dependent protease with chaperone function</fullName>
    </recommendedName>
</protein>
<sequence>MMLGSLSLAWGLRYGWQNADKNWQMRWHKALVCFVLSPLLVIVTAIAVLCMGSEGQMIGVQAGRVSYAIALIFLIYSIFRCSQLAWSGWTSLQKLQKLVINTSCFNAAGVKTTDCQEPMRLLNIPMLFAAQIGFWRSHLFVSQKLLDSLDTPHLEAVLLHERAHAHYHDTFWFFWLGCLRQIMPWLPNTQALWEELLLLRELRADRWAAQHLDGLLLAESLLAMVSSNMTPLETFAAAFGSTNTSDRLEERINFLLATPEPLPHFSWRSLFWIGFALLPLTVLPLHS</sequence>
<evidence type="ECO:0000313" key="2">
    <source>
        <dbReference type="EMBL" id="PZO37643.1"/>
    </source>
</evidence>
<dbReference type="Gene3D" id="3.30.2010.10">
    <property type="entry name" value="Metalloproteases ('zincins'), catalytic domain"/>
    <property type="match status" value="1"/>
</dbReference>
<feature type="transmembrane region" description="Helical" evidence="1">
    <location>
        <begin position="31"/>
        <end position="53"/>
    </location>
</feature>
<gene>
    <name evidence="2" type="ORF">DCF19_18330</name>
</gene>
<dbReference type="PANTHER" id="PTHR34978:SF3">
    <property type="entry name" value="SLR0241 PROTEIN"/>
    <property type="match status" value="1"/>
</dbReference>